<dbReference type="RefSeq" id="WP_039802583.1">
    <property type="nucleotide sequence ID" value="NZ_CP010415.1"/>
</dbReference>
<proteinExistence type="predicted"/>
<dbReference type="Pfam" id="PF12679">
    <property type="entry name" value="ABC2_membrane_2"/>
    <property type="match status" value="1"/>
</dbReference>
<dbReference type="KEGG" id="acx:Achr_11070"/>
<evidence type="ECO:0000256" key="2">
    <source>
        <dbReference type="ARBA" id="ARBA00022475"/>
    </source>
</evidence>
<name>A0A0C4WH30_9GAMM</name>
<dbReference type="Proteomes" id="UP000068210">
    <property type="component" value="Chromosome"/>
</dbReference>
<dbReference type="PANTHER" id="PTHR30294:SF29">
    <property type="entry name" value="MULTIDRUG ABC TRANSPORTER PERMEASE YBHS-RELATED"/>
    <property type="match status" value="1"/>
</dbReference>
<dbReference type="HOGENOM" id="CLU_081003_0_1_6"/>
<evidence type="ECO:0000256" key="5">
    <source>
        <dbReference type="ARBA" id="ARBA00023136"/>
    </source>
</evidence>
<evidence type="ECO:0000313" key="8">
    <source>
        <dbReference type="Proteomes" id="UP000068210"/>
    </source>
</evidence>
<keyword evidence="5 6" id="KW-0472">Membrane</keyword>
<keyword evidence="3 6" id="KW-0812">Transmembrane</keyword>
<evidence type="ECO:0000256" key="6">
    <source>
        <dbReference type="SAM" id="Phobius"/>
    </source>
</evidence>
<evidence type="ECO:0000313" key="7">
    <source>
        <dbReference type="EMBL" id="AJE20588.1"/>
    </source>
</evidence>
<evidence type="ECO:0000256" key="3">
    <source>
        <dbReference type="ARBA" id="ARBA00022692"/>
    </source>
</evidence>
<dbReference type="GO" id="GO:0140359">
    <property type="term" value="F:ABC-type transporter activity"/>
    <property type="evidence" value="ECO:0007669"/>
    <property type="project" value="InterPro"/>
</dbReference>
<feature type="transmembrane region" description="Helical" evidence="6">
    <location>
        <begin position="161"/>
        <end position="183"/>
    </location>
</feature>
<feature type="transmembrane region" description="Helical" evidence="6">
    <location>
        <begin position="12"/>
        <end position="38"/>
    </location>
</feature>
<feature type="transmembrane region" description="Helical" evidence="6">
    <location>
        <begin position="95"/>
        <end position="119"/>
    </location>
</feature>
<accession>A0A0C4WH30</accession>
<protein>
    <submittedName>
        <fullName evidence="7">ABC transporter permease protein</fullName>
    </submittedName>
</protein>
<organism evidence="7 8">
    <name type="scientific">Azotobacter chroococcum NCIMB 8003</name>
    <dbReference type="NCBI Taxonomy" id="1328314"/>
    <lineage>
        <taxon>Bacteria</taxon>
        <taxon>Pseudomonadati</taxon>
        <taxon>Pseudomonadota</taxon>
        <taxon>Gammaproteobacteria</taxon>
        <taxon>Pseudomonadales</taxon>
        <taxon>Pseudomonadaceae</taxon>
        <taxon>Azotobacter</taxon>
    </lineage>
</organism>
<dbReference type="PANTHER" id="PTHR30294">
    <property type="entry name" value="MEMBRANE COMPONENT OF ABC TRANSPORTER YHHJ-RELATED"/>
    <property type="match status" value="1"/>
</dbReference>
<dbReference type="GO" id="GO:0005886">
    <property type="term" value="C:plasma membrane"/>
    <property type="evidence" value="ECO:0007669"/>
    <property type="project" value="UniProtKB-SubCell"/>
</dbReference>
<feature type="transmembrane region" description="Helical" evidence="6">
    <location>
        <begin position="219"/>
        <end position="238"/>
    </location>
</feature>
<keyword evidence="4 6" id="KW-1133">Transmembrane helix</keyword>
<dbReference type="STRING" id="1328314.Achr_11070"/>
<evidence type="ECO:0000256" key="1">
    <source>
        <dbReference type="ARBA" id="ARBA00004651"/>
    </source>
</evidence>
<feature type="transmembrane region" description="Helical" evidence="6">
    <location>
        <begin position="189"/>
        <end position="207"/>
    </location>
</feature>
<keyword evidence="8" id="KW-1185">Reference proteome</keyword>
<feature type="transmembrane region" description="Helical" evidence="6">
    <location>
        <begin position="58"/>
        <end position="74"/>
    </location>
</feature>
<dbReference type="AlphaFoldDB" id="A0A0C4WH30"/>
<feature type="transmembrane region" description="Helical" evidence="6">
    <location>
        <begin position="131"/>
        <end position="149"/>
    </location>
</feature>
<evidence type="ECO:0000256" key="4">
    <source>
        <dbReference type="ARBA" id="ARBA00022989"/>
    </source>
</evidence>
<gene>
    <name evidence="7" type="ORF">Achr_11070</name>
</gene>
<dbReference type="EMBL" id="CP010415">
    <property type="protein sequence ID" value="AJE20588.1"/>
    <property type="molecule type" value="Genomic_DNA"/>
</dbReference>
<dbReference type="InterPro" id="IPR051449">
    <property type="entry name" value="ABC-2_transporter_component"/>
</dbReference>
<comment type="subcellular location">
    <subcellularLocation>
        <location evidence="1">Cell membrane</location>
        <topology evidence="1">Multi-pass membrane protein</topology>
    </subcellularLocation>
</comment>
<reference evidence="7 8" key="1">
    <citation type="journal article" date="2015" name="PLoS ONE">
        <title>Azotobacter Genomes: The Genome of Azotobacter chroococcum NCIMB 8003 (ATCC 4412).</title>
        <authorList>
            <person name="Robson R.L."/>
            <person name="Jones R."/>
            <person name="Robson R.M."/>
            <person name="Schwartz A."/>
            <person name="Richardson T.H."/>
        </authorList>
    </citation>
    <scope>NUCLEOTIDE SEQUENCE [LARGE SCALE GENOMIC DNA]</scope>
    <source>
        <strain evidence="7 8">NCIMB 8003</strain>
    </source>
</reference>
<keyword evidence="2" id="KW-1003">Cell membrane</keyword>
<sequence length="244" mass="26829">MRQLPAVFRRELGSYFATPLAYVFILIFLVLSGVFTFYLGRFFESNQASLAPFFNFHPWLYLFLVPAIAMRLWAEERKSGSIELLMTLPISRFEAVAGKFLAAWAFAGLALLLTFPLVLTVNYLGEPDNGAILTGYLGSWLLAGAYLAIGSCMSALAKNQVIAFILAVSLSFLFVVSGFPLVLDAFAGWAPQWLLDAVASLSFLVRFDAISKGVLDLRDLLYFVSLIAAWLAATAVVVDLKKAD</sequence>